<evidence type="ECO:0000256" key="1">
    <source>
        <dbReference type="ARBA" id="ARBA00004383"/>
    </source>
</evidence>
<sequence>MVSTLSLPVSAAGLHSRPFLASPWPWAGLAVLFHGGALALLLQHRSPAPVTPAAPVFSVSLLAPPAPENRPATARQASQPQPVRHQTPRPTPKVPIKSDKPAPQPLSAVPTASSAPSHSEAVAPAGAKEPAHSAEPVTEARFDAGYLQNPAPTYPPLSKRMGEQGKVLLRAHVLPNGTADGVEIKRSSGSPRLDNAALEAVRKWRFVPAKQGGQAIGAWVQIPINFSLEN</sequence>
<dbReference type="EMBL" id="CP064782">
    <property type="protein sequence ID" value="QWT48345.1"/>
    <property type="molecule type" value="Genomic_DNA"/>
</dbReference>
<feature type="transmembrane region" description="Helical" evidence="11">
    <location>
        <begin position="24"/>
        <end position="42"/>
    </location>
</feature>
<protein>
    <submittedName>
        <fullName evidence="13">Energy transducer TonB</fullName>
    </submittedName>
</protein>
<gene>
    <name evidence="13" type="ORF">Azoinq_10810</name>
</gene>
<evidence type="ECO:0000313" key="14">
    <source>
        <dbReference type="Proteomes" id="UP000683428"/>
    </source>
</evidence>
<evidence type="ECO:0000256" key="8">
    <source>
        <dbReference type="ARBA" id="ARBA00022989"/>
    </source>
</evidence>
<dbReference type="PROSITE" id="PS52015">
    <property type="entry name" value="TONB_CTD"/>
    <property type="match status" value="1"/>
</dbReference>
<dbReference type="GO" id="GO:0098797">
    <property type="term" value="C:plasma membrane protein complex"/>
    <property type="evidence" value="ECO:0007669"/>
    <property type="project" value="TreeGrafter"/>
</dbReference>
<comment type="similarity">
    <text evidence="2">Belongs to the TonB family.</text>
</comment>
<dbReference type="GO" id="GO:0055085">
    <property type="term" value="P:transmembrane transport"/>
    <property type="evidence" value="ECO:0007669"/>
    <property type="project" value="InterPro"/>
</dbReference>
<evidence type="ECO:0000259" key="12">
    <source>
        <dbReference type="PROSITE" id="PS52015"/>
    </source>
</evidence>
<proteinExistence type="inferred from homology"/>
<dbReference type="AlphaFoldDB" id="A0A975XU35"/>
<evidence type="ECO:0000256" key="10">
    <source>
        <dbReference type="SAM" id="MobiDB-lite"/>
    </source>
</evidence>
<dbReference type="InterPro" id="IPR037682">
    <property type="entry name" value="TonB_C"/>
</dbReference>
<evidence type="ECO:0000256" key="7">
    <source>
        <dbReference type="ARBA" id="ARBA00022927"/>
    </source>
</evidence>
<evidence type="ECO:0000256" key="11">
    <source>
        <dbReference type="SAM" id="Phobius"/>
    </source>
</evidence>
<keyword evidence="9 11" id="KW-0472">Membrane</keyword>
<dbReference type="RefSeq" id="WP_216129200.1">
    <property type="nucleotide sequence ID" value="NZ_CP064782.1"/>
</dbReference>
<dbReference type="InterPro" id="IPR006260">
    <property type="entry name" value="TonB/TolA_C"/>
</dbReference>
<keyword evidence="7" id="KW-0653">Protein transport</keyword>
<comment type="subcellular location">
    <subcellularLocation>
        <location evidence="1">Cell inner membrane</location>
        <topology evidence="1">Single-pass membrane protein</topology>
        <orientation evidence="1">Periplasmic side</orientation>
    </subcellularLocation>
</comment>
<dbReference type="Proteomes" id="UP000683428">
    <property type="component" value="Chromosome"/>
</dbReference>
<evidence type="ECO:0000256" key="9">
    <source>
        <dbReference type="ARBA" id="ARBA00023136"/>
    </source>
</evidence>
<dbReference type="PANTHER" id="PTHR33446">
    <property type="entry name" value="PROTEIN TONB-RELATED"/>
    <property type="match status" value="1"/>
</dbReference>
<keyword evidence="6 11" id="KW-0812">Transmembrane</keyword>
<evidence type="ECO:0000256" key="6">
    <source>
        <dbReference type="ARBA" id="ARBA00022692"/>
    </source>
</evidence>
<accession>A0A975XU35</accession>
<keyword evidence="3" id="KW-0813">Transport</keyword>
<evidence type="ECO:0000313" key="13">
    <source>
        <dbReference type="EMBL" id="QWT48345.1"/>
    </source>
</evidence>
<feature type="region of interest" description="Disordered" evidence="10">
    <location>
        <begin position="67"/>
        <end position="136"/>
    </location>
</feature>
<keyword evidence="4" id="KW-1003">Cell membrane</keyword>
<evidence type="ECO:0000256" key="3">
    <source>
        <dbReference type="ARBA" id="ARBA00022448"/>
    </source>
</evidence>
<reference evidence="13" key="1">
    <citation type="submission" date="2020-11" db="EMBL/GenBank/DDBJ databases">
        <title>Azospira inquinata sp. nov.</title>
        <authorList>
            <person name="Moe W.M."/>
            <person name="Mikes M.C."/>
        </authorList>
    </citation>
    <scope>NUCLEOTIDE SEQUENCE</scope>
    <source>
        <strain evidence="13">Azo-3</strain>
    </source>
</reference>
<evidence type="ECO:0000256" key="2">
    <source>
        <dbReference type="ARBA" id="ARBA00006555"/>
    </source>
</evidence>
<organism evidence="13 14">
    <name type="scientific">Azospira inquinata</name>
    <dbReference type="NCBI Taxonomy" id="2785627"/>
    <lineage>
        <taxon>Bacteria</taxon>
        <taxon>Pseudomonadati</taxon>
        <taxon>Pseudomonadota</taxon>
        <taxon>Betaproteobacteria</taxon>
        <taxon>Rhodocyclales</taxon>
        <taxon>Rhodocyclaceae</taxon>
        <taxon>Azospira</taxon>
    </lineage>
</organism>
<dbReference type="Pfam" id="PF03544">
    <property type="entry name" value="TonB_C"/>
    <property type="match status" value="1"/>
</dbReference>
<dbReference type="NCBIfam" id="TIGR01352">
    <property type="entry name" value="tonB_Cterm"/>
    <property type="match status" value="1"/>
</dbReference>
<dbReference type="GO" id="GO:0015031">
    <property type="term" value="P:protein transport"/>
    <property type="evidence" value="ECO:0007669"/>
    <property type="project" value="UniProtKB-KW"/>
</dbReference>
<dbReference type="InterPro" id="IPR051045">
    <property type="entry name" value="TonB-dependent_transducer"/>
</dbReference>
<dbReference type="GO" id="GO:0031992">
    <property type="term" value="F:energy transducer activity"/>
    <property type="evidence" value="ECO:0007669"/>
    <property type="project" value="TreeGrafter"/>
</dbReference>
<dbReference type="KEGG" id="aiq:Azoinq_10810"/>
<keyword evidence="8 11" id="KW-1133">Transmembrane helix</keyword>
<dbReference type="PANTHER" id="PTHR33446:SF2">
    <property type="entry name" value="PROTEIN TONB"/>
    <property type="match status" value="1"/>
</dbReference>
<feature type="domain" description="TonB C-terminal" evidence="12">
    <location>
        <begin position="139"/>
        <end position="230"/>
    </location>
</feature>
<evidence type="ECO:0000256" key="5">
    <source>
        <dbReference type="ARBA" id="ARBA00022519"/>
    </source>
</evidence>
<keyword evidence="14" id="KW-1185">Reference proteome</keyword>
<evidence type="ECO:0000256" key="4">
    <source>
        <dbReference type="ARBA" id="ARBA00022475"/>
    </source>
</evidence>
<keyword evidence="5" id="KW-0997">Cell inner membrane</keyword>
<name>A0A975XU35_9RHOO</name>